<evidence type="ECO:0000313" key="7">
    <source>
        <dbReference type="EMBL" id="OYQ37604.1"/>
    </source>
</evidence>
<keyword evidence="8" id="KW-1185">Reference proteome</keyword>
<dbReference type="InterPro" id="IPR000587">
    <property type="entry name" value="Creatinase_N"/>
</dbReference>
<dbReference type="GO" id="GO:0005737">
    <property type="term" value="C:cytoplasm"/>
    <property type="evidence" value="ECO:0007669"/>
    <property type="project" value="UniProtKB-ARBA"/>
</dbReference>
<dbReference type="PANTHER" id="PTHR43763:SF6">
    <property type="entry name" value="XAA-PRO AMINOPEPTIDASE 1"/>
    <property type="match status" value="1"/>
</dbReference>
<dbReference type="EMBL" id="NOXU01000012">
    <property type="protein sequence ID" value="OYQ37604.1"/>
    <property type="molecule type" value="Genomic_DNA"/>
</dbReference>
<evidence type="ECO:0000259" key="5">
    <source>
        <dbReference type="Pfam" id="PF01321"/>
    </source>
</evidence>
<evidence type="ECO:0000256" key="3">
    <source>
        <dbReference type="ARBA" id="ARBA00022801"/>
    </source>
</evidence>
<dbReference type="Pfam" id="PF00557">
    <property type="entry name" value="Peptidase_M24"/>
    <property type="match status" value="1"/>
</dbReference>
<feature type="domain" description="Creatinase N-terminal" evidence="5">
    <location>
        <begin position="88"/>
        <end position="219"/>
    </location>
</feature>
<dbReference type="OrthoDB" id="9806388at2"/>
<dbReference type="Proteomes" id="UP000216998">
    <property type="component" value="Unassembled WGS sequence"/>
</dbReference>
<dbReference type="GO" id="GO:0046872">
    <property type="term" value="F:metal ion binding"/>
    <property type="evidence" value="ECO:0007669"/>
    <property type="project" value="UniProtKB-KW"/>
</dbReference>
<evidence type="ECO:0000256" key="2">
    <source>
        <dbReference type="ARBA" id="ARBA00022723"/>
    </source>
</evidence>
<dbReference type="Pfam" id="PF16189">
    <property type="entry name" value="Creatinase_N_2"/>
    <property type="match status" value="1"/>
</dbReference>
<evidence type="ECO:0000313" key="8">
    <source>
        <dbReference type="Proteomes" id="UP000216998"/>
    </source>
</evidence>
<keyword evidence="7" id="KW-0645">Protease</keyword>
<organism evidence="7 8">
    <name type="scientific">Niveispirillum lacus</name>
    <dbReference type="NCBI Taxonomy" id="1981099"/>
    <lineage>
        <taxon>Bacteria</taxon>
        <taxon>Pseudomonadati</taxon>
        <taxon>Pseudomonadota</taxon>
        <taxon>Alphaproteobacteria</taxon>
        <taxon>Rhodospirillales</taxon>
        <taxon>Azospirillaceae</taxon>
        <taxon>Niveispirillum</taxon>
    </lineage>
</organism>
<dbReference type="InterPro" id="IPR036005">
    <property type="entry name" value="Creatinase/aminopeptidase-like"/>
</dbReference>
<feature type="domain" description="Peptidase M24" evidence="4">
    <location>
        <begin position="393"/>
        <end position="604"/>
    </location>
</feature>
<dbReference type="InterPro" id="IPR033740">
    <property type="entry name" value="Pept_M24B"/>
</dbReference>
<reference evidence="7 8" key="1">
    <citation type="submission" date="2017-07" db="EMBL/GenBank/DDBJ databases">
        <title>Niveispirillum cyanobacteriorum sp. nov., isolated from cyanobacterial aggregates in a eutrophic lake.</title>
        <authorList>
            <person name="Cai H."/>
        </authorList>
    </citation>
    <scope>NUCLEOTIDE SEQUENCE [LARGE SCALE GENOMIC DNA]</scope>
    <source>
        <strain evidence="8">TH1-14</strain>
    </source>
</reference>
<name>A0A255Z9N0_9PROT</name>
<dbReference type="RefSeq" id="WP_094452764.1">
    <property type="nucleotide sequence ID" value="NZ_NOXU01000012.1"/>
</dbReference>
<comment type="similarity">
    <text evidence="1">Belongs to the peptidase M24B family.</text>
</comment>
<dbReference type="Gene3D" id="3.90.230.10">
    <property type="entry name" value="Creatinase/methionine aminopeptidase superfamily"/>
    <property type="match status" value="1"/>
</dbReference>
<dbReference type="CDD" id="cd01085">
    <property type="entry name" value="APP"/>
    <property type="match status" value="1"/>
</dbReference>
<proteinExistence type="inferred from homology"/>
<comment type="caution">
    <text evidence="7">The sequence shown here is derived from an EMBL/GenBank/DDBJ whole genome shotgun (WGS) entry which is preliminary data.</text>
</comment>
<dbReference type="InterPro" id="IPR000994">
    <property type="entry name" value="Pept_M24"/>
</dbReference>
<evidence type="ECO:0000259" key="4">
    <source>
        <dbReference type="Pfam" id="PF00557"/>
    </source>
</evidence>
<dbReference type="InterPro" id="IPR050422">
    <property type="entry name" value="X-Pro_aminopeptidase_P"/>
</dbReference>
<keyword evidence="3" id="KW-0378">Hydrolase</keyword>
<dbReference type="AlphaFoldDB" id="A0A255Z9N0"/>
<gene>
    <name evidence="7" type="ORF">CHU95_00815</name>
</gene>
<dbReference type="InterPro" id="IPR032416">
    <property type="entry name" value="Peptidase_M24_C"/>
</dbReference>
<dbReference type="PANTHER" id="PTHR43763">
    <property type="entry name" value="XAA-PRO AMINOPEPTIDASE 1"/>
    <property type="match status" value="1"/>
</dbReference>
<evidence type="ECO:0000256" key="1">
    <source>
        <dbReference type="ARBA" id="ARBA00008766"/>
    </source>
</evidence>
<dbReference type="SUPFAM" id="SSF53092">
    <property type="entry name" value="Creatinase/prolidase N-terminal domain"/>
    <property type="match status" value="1"/>
</dbReference>
<protein>
    <submittedName>
        <fullName evidence="7">X-Pro aminopeptidase</fullName>
    </submittedName>
</protein>
<dbReference type="GO" id="GO:0070006">
    <property type="term" value="F:metalloaminopeptidase activity"/>
    <property type="evidence" value="ECO:0007669"/>
    <property type="project" value="InterPro"/>
</dbReference>
<dbReference type="SUPFAM" id="SSF55920">
    <property type="entry name" value="Creatinase/aminopeptidase"/>
    <property type="match status" value="1"/>
</dbReference>
<dbReference type="Pfam" id="PF01321">
    <property type="entry name" value="Creatinase_N"/>
    <property type="match status" value="1"/>
</dbReference>
<dbReference type="Pfam" id="PF16188">
    <property type="entry name" value="Peptidase_M24_C"/>
    <property type="match status" value="1"/>
</dbReference>
<sequence length="676" mass="72471">MSVSTNTATYQGDAVLADLLRADGIDRTVASIRDLIAGVNAAPDGELPDAWLDLVSARRSDATSEQLTALRATIDRPADPAKGDHAARLAALRAELKRRGLDGFVVPRADEYQGEYVPLRGSRLAWISGFTGSAGAIIVLLDKAAIFIDGRYTIQARQEVSPGLFSYHHLIEEFHGDWAAANLPAGAKLGFDPWMHTGAWADKMRASLGPAGVELVATEGSPVDAVWEDQPPAPLGVVNIQPLSAAGRAAADKRADIAHALAKLKADAAVLTQPDSIAWLLNVRGADVPCTPLPLSFATIRADGNVDWFVDRRKLAPGLEEHLGNQVAIRAPEELAGALDSLGAARAKVRLDGATAALWVVDRLARAGAVLDQGGDPCVLPKAVKNQTEIEGAKAAHRRDGAAMVRFLRWFDEEAPKGELDELTVVATLHKARQGAADFRGPSFETISGAGPNGAIVHYRATEATNRRIENNSVFLLDSGGQYLDGTTDITRTLAVGDVGAQARRHFTLVLKGHIALNRARFPAGTAGSQLDSLARQFLWQHGLDYDHGTGHGIGSYLSVHEGPQRIGKQLNSVTILPGMIFSNEPGYYLAGSYGLRMENLELVVPVAIPGAERSMLGFETLTLCPIDRRMVDRDLLTADERDWLNAYHARVKAELSPLVSGDDLAWLERATAPLL</sequence>
<dbReference type="FunFam" id="3.90.230.10:FF:000009">
    <property type="entry name" value="xaa-Pro aminopeptidase 2"/>
    <property type="match status" value="1"/>
</dbReference>
<keyword evidence="7" id="KW-0031">Aminopeptidase</keyword>
<keyword evidence="2" id="KW-0479">Metal-binding</keyword>
<evidence type="ECO:0000259" key="6">
    <source>
        <dbReference type="Pfam" id="PF16188"/>
    </source>
</evidence>
<dbReference type="Gene3D" id="3.40.350.10">
    <property type="entry name" value="Creatinase/prolidase N-terminal domain"/>
    <property type="match status" value="2"/>
</dbReference>
<dbReference type="InterPro" id="IPR029149">
    <property type="entry name" value="Creatin/AminoP/Spt16_N"/>
</dbReference>
<accession>A0A255Z9N0</accession>
<feature type="domain" description="Peptidase M24 C-terminal" evidence="6">
    <location>
        <begin position="616"/>
        <end position="675"/>
    </location>
</feature>